<evidence type="ECO:0000313" key="14">
    <source>
        <dbReference type="Proteomes" id="UP000289886"/>
    </source>
</evidence>
<keyword evidence="3" id="KW-0813">Transport</keyword>
<feature type="region of interest" description="Disordered" evidence="11">
    <location>
        <begin position="71"/>
        <end position="94"/>
    </location>
</feature>
<organism evidence="13 14">
    <name type="scientific">Acipenser ruthenus</name>
    <name type="common">Sterlet sturgeon</name>
    <dbReference type="NCBI Taxonomy" id="7906"/>
    <lineage>
        <taxon>Eukaryota</taxon>
        <taxon>Metazoa</taxon>
        <taxon>Chordata</taxon>
        <taxon>Craniata</taxon>
        <taxon>Vertebrata</taxon>
        <taxon>Euteleostomi</taxon>
        <taxon>Actinopterygii</taxon>
        <taxon>Chondrostei</taxon>
        <taxon>Acipenseriformes</taxon>
        <taxon>Acipenseridae</taxon>
        <taxon>Acipenser</taxon>
    </lineage>
</organism>
<proteinExistence type="inferred from homology"/>
<dbReference type="Proteomes" id="UP000289886">
    <property type="component" value="Unassembled WGS sequence"/>
</dbReference>
<protein>
    <recommendedName>
        <fullName evidence="10">Secretory carrier-associated membrane protein 4</fullName>
    </recommendedName>
</protein>
<comment type="caution">
    <text evidence="13">The sequence shown here is derived from an EMBL/GenBank/DDBJ whole genome shotgun (WGS) entry which is preliminary data.</text>
</comment>
<dbReference type="GO" id="GO:0015031">
    <property type="term" value="P:protein transport"/>
    <property type="evidence" value="ECO:0007669"/>
    <property type="project" value="UniProtKB-KW"/>
</dbReference>
<dbReference type="PANTHER" id="PTHR10687">
    <property type="entry name" value="SECRETORY CARRIER-ASSOCIATED MEMBRANE PROTEIN SCAMP"/>
    <property type="match status" value="1"/>
</dbReference>
<comment type="subcellular location">
    <subcellularLocation>
        <location evidence="1">Membrane</location>
        <topology evidence="1">Multi-pass membrane protein</topology>
    </subcellularLocation>
</comment>
<keyword evidence="5 12" id="KW-0812">Transmembrane</keyword>
<evidence type="ECO:0000313" key="13">
    <source>
        <dbReference type="EMBL" id="RXM91314.1"/>
    </source>
</evidence>
<dbReference type="GO" id="GO:0055038">
    <property type="term" value="C:recycling endosome membrane"/>
    <property type="evidence" value="ECO:0007669"/>
    <property type="project" value="TreeGrafter"/>
</dbReference>
<dbReference type="PANTHER" id="PTHR10687:SF11">
    <property type="entry name" value="SECRETORY CARRIER-ASSOCIATED MEMBRANE PROTEIN 4"/>
    <property type="match status" value="1"/>
</dbReference>
<comment type="function">
    <text evidence="9">Probably involved in membrane protein trafficking.</text>
</comment>
<evidence type="ECO:0000256" key="3">
    <source>
        <dbReference type="ARBA" id="ARBA00022448"/>
    </source>
</evidence>
<keyword evidence="6" id="KW-0653">Protein transport</keyword>
<name>A0A444UT16_ACIRT</name>
<sequence length="94" mass="10309">MFFSSNIGAAVVMLVSAIMFTVVTVMMGVALFRVHRMYRGGGGSFHKAQEEWSSGAWKNERVREAGFHAVSGAGNTLPQYPTPVPSYPSDEHWS</sequence>
<evidence type="ECO:0000256" key="2">
    <source>
        <dbReference type="ARBA" id="ARBA00010482"/>
    </source>
</evidence>
<evidence type="ECO:0000256" key="1">
    <source>
        <dbReference type="ARBA" id="ARBA00004141"/>
    </source>
</evidence>
<keyword evidence="4" id="KW-0597">Phosphoprotein</keyword>
<reference evidence="13 14" key="1">
    <citation type="submission" date="2019-01" db="EMBL/GenBank/DDBJ databases">
        <title>Draft Genome and Complete Hox-Cluster Characterization of the Sterlet Sturgeon (Acipenser ruthenus).</title>
        <authorList>
            <person name="Wei Q."/>
        </authorList>
    </citation>
    <scope>NUCLEOTIDE SEQUENCE [LARGE SCALE GENOMIC DNA]</scope>
    <source>
        <strain evidence="13">WHYD16114868_AA</strain>
        <tissue evidence="13">Blood</tissue>
    </source>
</reference>
<keyword evidence="14" id="KW-1185">Reference proteome</keyword>
<accession>A0A444UT16</accession>
<evidence type="ECO:0000256" key="4">
    <source>
        <dbReference type="ARBA" id="ARBA00022553"/>
    </source>
</evidence>
<dbReference type="InterPro" id="IPR007273">
    <property type="entry name" value="SCAMP"/>
</dbReference>
<evidence type="ECO:0000256" key="7">
    <source>
        <dbReference type="ARBA" id="ARBA00022989"/>
    </source>
</evidence>
<dbReference type="EMBL" id="SCEB01009255">
    <property type="protein sequence ID" value="RXM91314.1"/>
    <property type="molecule type" value="Genomic_DNA"/>
</dbReference>
<comment type="similarity">
    <text evidence="2">Belongs to the SCAMP family.</text>
</comment>
<dbReference type="GO" id="GO:0032588">
    <property type="term" value="C:trans-Golgi network membrane"/>
    <property type="evidence" value="ECO:0007669"/>
    <property type="project" value="TreeGrafter"/>
</dbReference>
<evidence type="ECO:0000256" key="10">
    <source>
        <dbReference type="ARBA" id="ARBA00040056"/>
    </source>
</evidence>
<keyword evidence="8 12" id="KW-0472">Membrane</keyword>
<evidence type="ECO:0000256" key="8">
    <source>
        <dbReference type="ARBA" id="ARBA00023136"/>
    </source>
</evidence>
<evidence type="ECO:0000256" key="12">
    <source>
        <dbReference type="SAM" id="Phobius"/>
    </source>
</evidence>
<evidence type="ECO:0000256" key="5">
    <source>
        <dbReference type="ARBA" id="ARBA00022692"/>
    </source>
</evidence>
<evidence type="ECO:0000256" key="9">
    <source>
        <dbReference type="ARBA" id="ARBA00037350"/>
    </source>
</evidence>
<evidence type="ECO:0000256" key="6">
    <source>
        <dbReference type="ARBA" id="ARBA00022927"/>
    </source>
</evidence>
<keyword evidence="7 12" id="KW-1133">Transmembrane helix</keyword>
<feature type="transmembrane region" description="Helical" evidence="12">
    <location>
        <begin position="6"/>
        <end position="32"/>
    </location>
</feature>
<evidence type="ECO:0000256" key="11">
    <source>
        <dbReference type="SAM" id="MobiDB-lite"/>
    </source>
</evidence>
<dbReference type="AlphaFoldDB" id="A0A444UT16"/>
<gene>
    <name evidence="13" type="ORF">EOD39_21305</name>
</gene>